<comment type="caution">
    <text evidence="3">The sequence shown here is derived from an EMBL/GenBank/DDBJ whole genome shotgun (WGS) entry which is preliminary data.</text>
</comment>
<evidence type="ECO:0008006" key="5">
    <source>
        <dbReference type="Google" id="ProtNLM"/>
    </source>
</evidence>
<organism evidence="3 4">
    <name type="scientific">Marine Group III euryarchaeote CG-Bathy1</name>
    <dbReference type="NCBI Taxonomy" id="1889001"/>
    <lineage>
        <taxon>Archaea</taxon>
        <taxon>Methanobacteriati</taxon>
        <taxon>Thermoplasmatota</taxon>
        <taxon>Thermoplasmata</taxon>
        <taxon>Candidatus Thermoprofundales</taxon>
    </lineage>
</organism>
<keyword evidence="2" id="KW-0963">Cytoplasm</keyword>
<dbReference type="GO" id="GO:0005737">
    <property type="term" value="C:cytoplasm"/>
    <property type="evidence" value="ECO:0007669"/>
    <property type="project" value="UniProtKB-SubCell"/>
</dbReference>
<evidence type="ECO:0000313" key="3">
    <source>
        <dbReference type="EMBL" id="OIR15670.1"/>
    </source>
</evidence>
<dbReference type="Proteomes" id="UP000183815">
    <property type="component" value="Unassembled WGS sequence"/>
</dbReference>
<comment type="subcellular location">
    <subcellularLocation>
        <location evidence="1">Cytoplasm</location>
    </subcellularLocation>
</comment>
<evidence type="ECO:0000313" key="4">
    <source>
        <dbReference type="Proteomes" id="UP000183815"/>
    </source>
</evidence>
<dbReference type="Pfam" id="PF14811">
    <property type="entry name" value="TPD"/>
    <property type="match status" value="1"/>
</dbReference>
<protein>
    <recommendedName>
        <fullName evidence="5">TPD domain-containing protein</fullName>
    </recommendedName>
</protein>
<dbReference type="AlphaFoldDB" id="A0A1J5TU94"/>
<dbReference type="PANTHER" id="PTHR31661:SF1">
    <property type="entry name" value="CDAN1-INTERACTING NUCLEASE 1"/>
    <property type="match status" value="1"/>
</dbReference>
<evidence type="ECO:0000256" key="2">
    <source>
        <dbReference type="ARBA" id="ARBA00022490"/>
    </source>
</evidence>
<reference evidence="3 4" key="1">
    <citation type="submission" date="2016-08" db="EMBL/GenBank/DDBJ databases">
        <title>New Insights into Marine Group III Euryarchaeota, from dark to light.</title>
        <authorList>
            <person name="Haro-Moreno J.M."/>
            <person name="Rodriguez-Valera F."/>
            <person name="Lopez-Garcia P."/>
            <person name="Moreira D."/>
            <person name="Martin-Cuadrado A.B."/>
        </authorList>
    </citation>
    <scope>NUCLEOTIDE SEQUENCE [LARGE SCALE GENOMIC DNA]</scope>
    <source>
        <strain evidence="3">CG-Bathy1</strain>
    </source>
</reference>
<proteinExistence type="predicted"/>
<dbReference type="PANTHER" id="PTHR31661">
    <property type="entry name" value="SIMILAR TO CDNA SEQUENCE BC052040"/>
    <property type="match status" value="1"/>
</dbReference>
<sequence>MKDSTYDEIIDEIRKTPGYGVHDNVEKVSEVVGIPYETIRAIRSQYLQRKSIRNYYKVKDRANMHLRNWKKGITISDLALKLDFPPALLANFLLMHMGYSKKRTKEILKDTARIEKPRLRKELKEVMERDELYTPISHNKQAAEGGRREDIIAKWLDEGNKEYFTENELKDGTVEGKTPDFLLLEPLIWHGDKYNWIESKASFGEHYVHRKNHKGQISQYVELYGEGLLVYWYGYLDSLKKKRYEIVDRRELGLE</sequence>
<gene>
    <name evidence="3" type="ORF">BEU04_01860</name>
</gene>
<dbReference type="EMBL" id="MIYU01000016">
    <property type="protein sequence ID" value="OIR15670.1"/>
    <property type="molecule type" value="Genomic_DNA"/>
</dbReference>
<accession>A0A1J5TU94</accession>
<dbReference type="InterPro" id="IPR029404">
    <property type="entry name" value="CDIN1"/>
</dbReference>
<name>A0A1J5TU94_9ARCH</name>
<evidence type="ECO:0000256" key="1">
    <source>
        <dbReference type="ARBA" id="ARBA00004496"/>
    </source>
</evidence>